<organism evidence="8 9">
    <name type="scientific">Citrus sinensis</name>
    <name type="common">Sweet orange</name>
    <name type="synonym">Citrus aurantium var. sinensis</name>
    <dbReference type="NCBI Taxonomy" id="2711"/>
    <lineage>
        <taxon>Eukaryota</taxon>
        <taxon>Viridiplantae</taxon>
        <taxon>Streptophyta</taxon>
        <taxon>Embryophyta</taxon>
        <taxon>Tracheophyta</taxon>
        <taxon>Spermatophyta</taxon>
        <taxon>Magnoliopsida</taxon>
        <taxon>eudicotyledons</taxon>
        <taxon>Gunneridae</taxon>
        <taxon>Pentapetalae</taxon>
        <taxon>rosids</taxon>
        <taxon>malvids</taxon>
        <taxon>Sapindales</taxon>
        <taxon>Rutaceae</taxon>
        <taxon>Aurantioideae</taxon>
        <taxon>Citrus</taxon>
    </lineage>
</organism>
<evidence type="ECO:0000256" key="2">
    <source>
        <dbReference type="ARBA" id="ARBA00022723"/>
    </source>
</evidence>
<feature type="region of interest" description="Disordered" evidence="6">
    <location>
        <begin position="91"/>
        <end position="115"/>
    </location>
</feature>
<dbReference type="PaxDb" id="2711-XP_006484346.1"/>
<evidence type="ECO:0000256" key="4">
    <source>
        <dbReference type="ARBA" id="ARBA00023289"/>
    </source>
</evidence>
<keyword evidence="9" id="KW-1185">Reference proteome</keyword>
<evidence type="ECO:0000256" key="5">
    <source>
        <dbReference type="ARBA" id="ARBA00024045"/>
    </source>
</evidence>
<name>A0A067GQD8_CITSI</name>
<keyword evidence="1" id="KW-0488">Methylation</keyword>
<dbReference type="PROSITE" id="PS50846">
    <property type="entry name" value="HMA_2"/>
    <property type="match status" value="2"/>
</dbReference>
<dbReference type="KEGG" id="cit:102625553"/>
<dbReference type="OrthoDB" id="689350at2759"/>
<feature type="domain" description="HMA" evidence="7">
    <location>
        <begin position="117"/>
        <end position="181"/>
    </location>
</feature>
<feature type="domain" description="HMA" evidence="7">
    <location>
        <begin position="28"/>
        <end position="92"/>
    </location>
</feature>
<keyword evidence="4" id="KW-0636">Prenylation</keyword>
<evidence type="ECO:0000313" key="9">
    <source>
        <dbReference type="Proteomes" id="UP000027120"/>
    </source>
</evidence>
<proteinExistence type="inferred from homology"/>
<dbReference type="PANTHER" id="PTHR46195">
    <property type="entry name" value="HEAVY METAL-ASSOCIATED ISOPRENYLATED PLANT PROTEIN 7"/>
    <property type="match status" value="1"/>
</dbReference>
<dbReference type="SUPFAM" id="SSF55008">
    <property type="entry name" value="HMA, heavy metal-associated domain"/>
    <property type="match status" value="2"/>
</dbReference>
<evidence type="ECO:0000256" key="6">
    <source>
        <dbReference type="SAM" id="MobiDB-lite"/>
    </source>
</evidence>
<sequence length="230" mass="26259">MGERKNRRKKINVPQNQGDEDKQSQERVEDIVLQVYMHCDGCATKVAHCLHGFDGVEKVKLDRANNKVIVSGEKAEPSKVIERIRKKYSTNAELISPKPKTNNGEDKKEPQKKQPQVKVVILKMYMHCEGCARDIKKNIARIDGVLTVEPDMSKSQVTVKGEFDPPKLAEAITKRLGKFVEIVKEEAAKSKKNHKKDNENNMMHYPPQHPFNKNFYSCLSDEAIHSCFVM</sequence>
<dbReference type="EMBL" id="KK784875">
    <property type="protein sequence ID" value="KDO81824.1"/>
    <property type="molecule type" value="Genomic_DNA"/>
</dbReference>
<feature type="compositionally biased region" description="Basic residues" evidence="6">
    <location>
        <begin position="1"/>
        <end position="11"/>
    </location>
</feature>
<dbReference type="InterPro" id="IPR006121">
    <property type="entry name" value="HMA_dom"/>
</dbReference>
<dbReference type="STRING" id="2711.A0A067GQD8"/>
<comment type="similarity">
    <text evidence="5">Belongs to the HIPP family.</text>
</comment>
<evidence type="ECO:0000259" key="7">
    <source>
        <dbReference type="PROSITE" id="PS50846"/>
    </source>
</evidence>
<dbReference type="GO" id="GO:0046872">
    <property type="term" value="F:metal ion binding"/>
    <property type="evidence" value="ECO:0007669"/>
    <property type="project" value="UniProtKB-KW"/>
</dbReference>
<keyword evidence="2" id="KW-0479">Metal-binding</keyword>
<evidence type="ECO:0000313" key="8">
    <source>
        <dbReference type="EMBL" id="KDO81824.1"/>
    </source>
</evidence>
<protein>
    <recommendedName>
        <fullName evidence="7">HMA domain-containing protein</fullName>
    </recommendedName>
</protein>
<feature type="region of interest" description="Disordered" evidence="6">
    <location>
        <begin position="1"/>
        <end position="25"/>
    </location>
</feature>
<dbReference type="Proteomes" id="UP000027120">
    <property type="component" value="Unassembled WGS sequence"/>
</dbReference>
<dbReference type="AlphaFoldDB" id="A0A067GQD8"/>
<dbReference type="SMR" id="A0A067GQD8"/>
<dbReference type="PANTHER" id="PTHR46195:SF17">
    <property type="entry name" value="HEAVY METAL-ASSOCIATED ISOPRENYLATED PLANT PROTEIN 8"/>
    <property type="match status" value="1"/>
</dbReference>
<keyword evidence="3" id="KW-0449">Lipoprotein</keyword>
<gene>
    <name evidence="8" type="ORF">CISIN_1g043253mg</name>
</gene>
<dbReference type="eggNOG" id="KOG1603">
    <property type="taxonomic scope" value="Eukaryota"/>
</dbReference>
<reference evidence="8 9" key="1">
    <citation type="submission" date="2014-04" db="EMBL/GenBank/DDBJ databases">
        <authorList>
            <consortium name="International Citrus Genome Consortium"/>
            <person name="Gmitter F."/>
            <person name="Chen C."/>
            <person name="Farmerie W."/>
            <person name="Harkins T."/>
            <person name="Desany B."/>
            <person name="Mohiuddin M."/>
            <person name="Kodira C."/>
            <person name="Borodovsky M."/>
            <person name="Lomsadze A."/>
            <person name="Burns P."/>
            <person name="Jenkins J."/>
            <person name="Prochnik S."/>
            <person name="Shu S."/>
            <person name="Chapman J."/>
            <person name="Pitluck S."/>
            <person name="Schmutz J."/>
            <person name="Rokhsar D."/>
        </authorList>
    </citation>
    <scope>NUCLEOTIDE SEQUENCE</scope>
</reference>
<dbReference type="CDD" id="cd00371">
    <property type="entry name" value="HMA"/>
    <property type="match status" value="2"/>
</dbReference>
<evidence type="ECO:0000256" key="3">
    <source>
        <dbReference type="ARBA" id="ARBA00023288"/>
    </source>
</evidence>
<dbReference type="Gene3D" id="3.30.70.100">
    <property type="match status" value="2"/>
</dbReference>
<feature type="compositionally biased region" description="Basic and acidic residues" evidence="6">
    <location>
        <begin position="103"/>
        <end position="112"/>
    </location>
</feature>
<dbReference type="Pfam" id="PF00403">
    <property type="entry name" value="HMA"/>
    <property type="match status" value="2"/>
</dbReference>
<dbReference type="InterPro" id="IPR036163">
    <property type="entry name" value="HMA_dom_sf"/>
</dbReference>
<accession>A0A067GQD8</accession>
<evidence type="ECO:0000256" key="1">
    <source>
        <dbReference type="ARBA" id="ARBA00022481"/>
    </source>
</evidence>
<dbReference type="InterPro" id="IPR044577">
    <property type="entry name" value="HIPP4/7/8/17/18/19"/>
</dbReference>